<dbReference type="EMBL" id="QRBI01000104">
    <property type="protein sequence ID" value="RMC15200.1"/>
    <property type="molecule type" value="Genomic_DNA"/>
</dbReference>
<organism evidence="1 2">
    <name type="scientific">Hirundo rustica rustica</name>
    <dbReference type="NCBI Taxonomy" id="333673"/>
    <lineage>
        <taxon>Eukaryota</taxon>
        <taxon>Metazoa</taxon>
        <taxon>Chordata</taxon>
        <taxon>Craniata</taxon>
        <taxon>Vertebrata</taxon>
        <taxon>Euteleostomi</taxon>
        <taxon>Archelosauria</taxon>
        <taxon>Archosauria</taxon>
        <taxon>Dinosauria</taxon>
        <taxon>Saurischia</taxon>
        <taxon>Theropoda</taxon>
        <taxon>Coelurosauria</taxon>
        <taxon>Aves</taxon>
        <taxon>Neognathae</taxon>
        <taxon>Neoaves</taxon>
        <taxon>Telluraves</taxon>
        <taxon>Australaves</taxon>
        <taxon>Passeriformes</taxon>
        <taxon>Sylvioidea</taxon>
        <taxon>Hirundinidae</taxon>
        <taxon>Hirundo</taxon>
    </lineage>
</organism>
<reference evidence="1 2" key="1">
    <citation type="submission" date="2018-07" db="EMBL/GenBank/DDBJ databases">
        <title>A high quality draft genome assembly of the barn swallow (H. rustica rustica).</title>
        <authorList>
            <person name="Formenti G."/>
            <person name="Chiara M."/>
            <person name="Poveda L."/>
            <person name="Francoijs K.-J."/>
            <person name="Bonisoli-Alquati A."/>
            <person name="Canova L."/>
            <person name="Gianfranceschi L."/>
            <person name="Horner D.S."/>
            <person name="Saino N."/>
        </authorList>
    </citation>
    <scope>NUCLEOTIDE SEQUENCE [LARGE SCALE GENOMIC DNA]</scope>
    <source>
        <strain evidence="1">Chelidonia</strain>
        <tissue evidence="1">Blood</tissue>
    </source>
</reference>
<dbReference type="Proteomes" id="UP000269221">
    <property type="component" value="Unassembled WGS sequence"/>
</dbReference>
<accession>A0A3M0KWP5</accession>
<evidence type="ECO:0000313" key="1">
    <source>
        <dbReference type="EMBL" id="RMC15200.1"/>
    </source>
</evidence>
<dbReference type="STRING" id="333673.A0A3M0KWP5"/>
<name>A0A3M0KWP5_HIRRU</name>
<protein>
    <recommendedName>
        <fullName evidence="3">Reverse transcriptase domain-containing protein</fullName>
    </recommendedName>
</protein>
<evidence type="ECO:0008006" key="3">
    <source>
        <dbReference type="Google" id="ProtNLM"/>
    </source>
</evidence>
<proteinExistence type="predicted"/>
<dbReference type="PANTHER" id="PTHR33332">
    <property type="entry name" value="REVERSE TRANSCRIPTASE DOMAIN-CONTAINING PROTEIN"/>
    <property type="match status" value="1"/>
</dbReference>
<dbReference type="AlphaFoldDB" id="A0A3M0KWP5"/>
<keyword evidence="2" id="KW-1185">Reference proteome</keyword>
<comment type="caution">
    <text evidence="1">The sequence shown here is derived from an EMBL/GenBank/DDBJ whole genome shotgun (WGS) entry which is preliminary data.</text>
</comment>
<gene>
    <name evidence="1" type="ORF">DUI87_07384</name>
</gene>
<dbReference type="OrthoDB" id="416454at2759"/>
<evidence type="ECO:0000313" key="2">
    <source>
        <dbReference type="Proteomes" id="UP000269221"/>
    </source>
</evidence>
<sequence length="152" mass="17491">MPEGWKKANVSPVFKGGKKEEPGNYWSITSPHFTSPHFSSPSRNIMEYLFLEAISIHIDYKYVIRSSQHGLTKGKSYLEGLIALCDEAAIRMDERRAMDIFYLDFKTFDTVSRNILTGKLRKCGVGEWTERWFENWLNSRSQRASISGTGSR</sequence>